<gene>
    <name evidence="1" type="ordered locus">Mesil_2193</name>
</gene>
<dbReference type="HOGENOM" id="CLU_1844167_0_0_0"/>
<sequence>MRDTSHGGRYFDYQVTGDGPSCTLVLMSTTIYDQIKKDIIEAMKRGDTATRDYARVVKAEFDRKGDGRPIEDADAVKILKALRVTAEENKNAFEIEYLDRYLPKEMSEEELEAWIRANVDFSKFKVPLAAVGAVTKALGPVAPGERVRKVIEKITAG</sequence>
<evidence type="ECO:0000313" key="1">
    <source>
        <dbReference type="EMBL" id="ADH64063.1"/>
    </source>
</evidence>
<protein>
    <submittedName>
        <fullName evidence="1">Uncharacterized protein</fullName>
    </submittedName>
</protein>
<accession>D7BHX3</accession>
<dbReference type="GO" id="GO:0016884">
    <property type="term" value="F:carbon-nitrogen ligase activity, with glutamine as amido-N-donor"/>
    <property type="evidence" value="ECO:0007669"/>
    <property type="project" value="InterPro"/>
</dbReference>
<organism evidence="1 2">
    <name type="scientific">Allomeiothermus silvanus (strain ATCC 700542 / DSM 9946 / NBRC 106475 / NCIMB 13440 / VI-R2)</name>
    <name type="common">Thermus silvanus</name>
    <dbReference type="NCBI Taxonomy" id="526227"/>
    <lineage>
        <taxon>Bacteria</taxon>
        <taxon>Thermotogati</taxon>
        <taxon>Deinococcota</taxon>
        <taxon>Deinococci</taxon>
        <taxon>Thermales</taxon>
        <taxon>Thermaceae</taxon>
        <taxon>Allomeiothermus</taxon>
    </lineage>
</organism>
<name>D7BHX3_ALLS1</name>
<dbReference type="KEGG" id="msv:Mesil_2193"/>
<dbReference type="EMBL" id="CP002042">
    <property type="protein sequence ID" value="ADH64063.1"/>
    <property type="molecule type" value="Genomic_DNA"/>
</dbReference>
<dbReference type="STRING" id="526227.Mesil_2193"/>
<proteinExistence type="predicted"/>
<dbReference type="SUPFAM" id="SSF89095">
    <property type="entry name" value="GatB/YqeY motif"/>
    <property type="match status" value="1"/>
</dbReference>
<dbReference type="Proteomes" id="UP000001916">
    <property type="component" value="Chromosome"/>
</dbReference>
<dbReference type="AlphaFoldDB" id="D7BHX3"/>
<dbReference type="eggNOG" id="COG1610">
    <property type="taxonomic scope" value="Bacteria"/>
</dbReference>
<dbReference type="InterPro" id="IPR003789">
    <property type="entry name" value="Asn/Gln_tRNA_amidoTrase-B-like"/>
</dbReference>
<evidence type="ECO:0000313" key="2">
    <source>
        <dbReference type="Proteomes" id="UP000001916"/>
    </source>
</evidence>
<keyword evidence="2" id="KW-1185">Reference proteome</keyword>
<reference evidence="1 2" key="1">
    <citation type="journal article" date="2010" name="Stand. Genomic Sci.">
        <title>Complete genome sequence of Meiothermus silvanus type strain (VI-R2).</title>
        <authorList>
            <person name="Sikorski J."/>
            <person name="Tindall B.J."/>
            <person name="Lowry S."/>
            <person name="Lucas S."/>
            <person name="Nolan M."/>
            <person name="Copeland A."/>
            <person name="Glavina Del Rio T."/>
            <person name="Tice H."/>
            <person name="Cheng J.F."/>
            <person name="Han C."/>
            <person name="Pitluck S."/>
            <person name="Liolios K."/>
            <person name="Ivanova N."/>
            <person name="Mavromatis K."/>
            <person name="Mikhailova N."/>
            <person name="Pati A."/>
            <person name="Goodwin L."/>
            <person name="Chen A."/>
            <person name="Palaniappan K."/>
            <person name="Land M."/>
            <person name="Hauser L."/>
            <person name="Chang Y.J."/>
            <person name="Jeffries C.D."/>
            <person name="Rohde M."/>
            <person name="Goker M."/>
            <person name="Woyke T."/>
            <person name="Bristow J."/>
            <person name="Eisen J.A."/>
            <person name="Markowitz V."/>
            <person name="Hugenholtz P."/>
            <person name="Kyrpides N.C."/>
            <person name="Klenk H.P."/>
            <person name="Lapidus A."/>
        </authorList>
    </citation>
    <scope>NUCLEOTIDE SEQUENCE [LARGE SCALE GENOMIC DNA]</scope>
    <source>
        <strain evidence="2">ATCC 700542 / DSM 9946 / VI-R2</strain>
    </source>
</reference>